<evidence type="ECO:0000256" key="6">
    <source>
        <dbReference type="PIRSR" id="PIRSR000097-3"/>
    </source>
</evidence>
<name>A0A9P5NI45_GYMJU</name>
<feature type="domain" description="NADP-dependent oxidoreductase" evidence="7">
    <location>
        <begin position="31"/>
        <end position="265"/>
    </location>
</feature>
<feature type="site" description="Lowers pKa of active site Tyr" evidence="6">
    <location>
        <position position="76"/>
    </location>
</feature>
<dbReference type="Gene3D" id="3.20.20.100">
    <property type="entry name" value="NADP-dependent oxidoreductase domain"/>
    <property type="match status" value="1"/>
</dbReference>
<keyword evidence="3" id="KW-0560">Oxidoreductase</keyword>
<dbReference type="PRINTS" id="PR00069">
    <property type="entry name" value="ALDKETRDTASE"/>
</dbReference>
<comment type="similarity">
    <text evidence="1">Belongs to the aldo/keto reductase family.</text>
</comment>
<feature type="binding site" evidence="5">
    <location>
        <position position="106"/>
    </location>
    <ligand>
        <name>substrate</name>
    </ligand>
</feature>
<dbReference type="GO" id="GO:0016616">
    <property type="term" value="F:oxidoreductase activity, acting on the CH-OH group of donors, NAD or NADP as acceptor"/>
    <property type="evidence" value="ECO:0007669"/>
    <property type="project" value="UniProtKB-ARBA"/>
</dbReference>
<dbReference type="PIRSF" id="PIRSF000097">
    <property type="entry name" value="AKR"/>
    <property type="match status" value="1"/>
</dbReference>
<dbReference type="PANTHER" id="PTHR43827:SF3">
    <property type="entry name" value="NADP-DEPENDENT OXIDOREDUCTASE DOMAIN-CONTAINING PROTEIN"/>
    <property type="match status" value="1"/>
</dbReference>
<dbReference type="CDD" id="cd19120">
    <property type="entry name" value="AKR_AKR3C2-3"/>
    <property type="match status" value="1"/>
</dbReference>
<dbReference type="InterPro" id="IPR044494">
    <property type="entry name" value="AKR3C2/3"/>
</dbReference>
<evidence type="ECO:0000256" key="4">
    <source>
        <dbReference type="PIRSR" id="PIRSR000097-1"/>
    </source>
</evidence>
<evidence type="ECO:0000256" key="1">
    <source>
        <dbReference type="ARBA" id="ARBA00007905"/>
    </source>
</evidence>
<dbReference type="InterPro" id="IPR036812">
    <property type="entry name" value="NAD(P)_OxRdtase_dom_sf"/>
</dbReference>
<evidence type="ECO:0000256" key="5">
    <source>
        <dbReference type="PIRSR" id="PIRSR000097-2"/>
    </source>
</evidence>
<sequence>MPFPNIQLNDGNKIPSIAVGTGDVRRIKDPNQFIKQGLETGFTHIDAAQVYLSEKYIGEVLRESGHARDELYVTSKYGNSSTTVKEAFHKSLQDLGFKHLDLYLIHFPGVIQNGDYEGVWKEFEELKEAGLTKSIGVSNFTVDDFQKLFKTAKIKPAVNQIPLHPYNIAENEALLKYHAEQGIVTEAYSSLIPLRNHPGGPVDAPINAAAKRLGITPTQVIFLWVRAKGAVIVTTSSSKQHLKEYLAVGDLPPLTDEEVAAIDKAGAQGLPAPVA</sequence>
<comment type="caution">
    <text evidence="8">The sequence shown here is derived from an EMBL/GenBank/DDBJ whole genome shotgun (WGS) entry which is preliminary data.</text>
</comment>
<proteinExistence type="inferred from homology"/>
<dbReference type="OrthoDB" id="416253at2759"/>
<dbReference type="EMBL" id="JADNYJ010000097">
    <property type="protein sequence ID" value="KAF8886248.1"/>
    <property type="molecule type" value="Genomic_DNA"/>
</dbReference>
<evidence type="ECO:0000259" key="7">
    <source>
        <dbReference type="Pfam" id="PF00248"/>
    </source>
</evidence>
<accession>A0A9P5NI45</accession>
<dbReference type="InterPro" id="IPR018170">
    <property type="entry name" value="Aldo/ket_reductase_CS"/>
</dbReference>
<reference evidence="8" key="1">
    <citation type="submission" date="2020-11" db="EMBL/GenBank/DDBJ databases">
        <authorList>
            <consortium name="DOE Joint Genome Institute"/>
            <person name="Ahrendt S."/>
            <person name="Riley R."/>
            <person name="Andreopoulos W."/>
            <person name="LaButti K."/>
            <person name="Pangilinan J."/>
            <person name="Ruiz-duenas F.J."/>
            <person name="Barrasa J.M."/>
            <person name="Sanchez-Garcia M."/>
            <person name="Camarero S."/>
            <person name="Miyauchi S."/>
            <person name="Serrano A."/>
            <person name="Linde D."/>
            <person name="Babiker R."/>
            <person name="Drula E."/>
            <person name="Ayuso-Fernandez I."/>
            <person name="Pacheco R."/>
            <person name="Padilla G."/>
            <person name="Ferreira P."/>
            <person name="Barriuso J."/>
            <person name="Kellner H."/>
            <person name="Castanera R."/>
            <person name="Alfaro M."/>
            <person name="Ramirez L."/>
            <person name="Pisabarro A.G."/>
            <person name="Kuo A."/>
            <person name="Tritt A."/>
            <person name="Lipzen A."/>
            <person name="He G."/>
            <person name="Yan M."/>
            <person name="Ng V."/>
            <person name="Cullen D."/>
            <person name="Martin F."/>
            <person name="Rosso M.-N."/>
            <person name="Henrissat B."/>
            <person name="Hibbett D."/>
            <person name="Martinez A.T."/>
            <person name="Grigoriev I.V."/>
        </authorList>
    </citation>
    <scope>NUCLEOTIDE SEQUENCE</scope>
    <source>
        <strain evidence="8">AH 44721</strain>
    </source>
</reference>
<keyword evidence="2" id="KW-0521">NADP</keyword>
<dbReference type="PANTHER" id="PTHR43827">
    <property type="entry name" value="2,5-DIKETO-D-GLUCONIC ACID REDUCTASE"/>
    <property type="match status" value="1"/>
</dbReference>
<protein>
    <submittedName>
        <fullName evidence="8">Aldo/keto reductase</fullName>
    </submittedName>
</protein>
<evidence type="ECO:0000313" key="9">
    <source>
        <dbReference type="Proteomes" id="UP000724874"/>
    </source>
</evidence>
<dbReference type="InterPro" id="IPR023210">
    <property type="entry name" value="NADP_OxRdtase_dom"/>
</dbReference>
<dbReference type="Proteomes" id="UP000724874">
    <property type="component" value="Unassembled WGS sequence"/>
</dbReference>
<dbReference type="Pfam" id="PF00248">
    <property type="entry name" value="Aldo_ket_red"/>
    <property type="match status" value="1"/>
</dbReference>
<dbReference type="SUPFAM" id="SSF51430">
    <property type="entry name" value="NAD(P)-linked oxidoreductase"/>
    <property type="match status" value="1"/>
</dbReference>
<organism evidence="8 9">
    <name type="scientific">Gymnopilus junonius</name>
    <name type="common">Spectacular rustgill mushroom</name>
    <name type="synonym">Gymnopilus spectabilis subsp. junonius</name>
    <dbReference type="NCBI Taxonomy" id="109634"/>
    <lineage>
        <taxon>Eukaryota</taxon>
        <taxon>Fungi</taxon>
        <taxon>Dikarya</taxon>
        <taxon>Basidiomycota</taxon>
        <taxon>Agaricomycotina</taxon>
        <taxon>Agaricomycetes</taxon>
        <taxon>Agaricomycetidae</taxon>
        <taxon>Agaricales</taxon>
        <taxon>Agaricineae</taxon>
        <taxon>Hymenogastraceae</taxon>
        <taxon>Gymnopilus</taxon>
    </lineage>
</organism>
<dbReference type="GO" id="GO:0016652">
    <property type="term" value="F:oxidoreductase activity, acting on NAD(P)H as acceptor"/>
    <property type="evidence" value="ECO:0007669"/>
    <property type="project" value="InterPro"/>
</dbReference>
<feature type="active site" description="Proton donor" evidence="4">
    <location>
        <position position="51"/>
    </location>
</feature>
<dbReference type="PROSITE" id="PS00062">
    <property type="entry name" value="ALDOKETO_REDUCTASE_2"/>
    <property type="match status" value="1"/>
</dbReference>
<dbReference type="InterPro" id="IPR020471">
    <property type="entry name" value="AKR"/>
</dbReference>
<evidence type="ECO:0000256" key="2">
    <source>
        <dbReference type="ARBA" id="ARBA00022857"/>
    </source>
</evidence>
<dbReference type="AlphaFoldDB" id="A0A9P5NI45"/>
<gene>
    <name evidence="8" type="ORF">CPB84DRAFT_1850166</name>
</gene>
<evidence type="ECO:0000313" key="8">
    <source>
        <dbReference type="EMBL" id="KAF8886248.1"/>
    </source>
</evidence>
<keyword evidence="9" id="KW-1185">Reference proteome</keyword>
<evidence type="ECO:0000256" key="3">
    <source>
        <dbReference type="ARBA" id="ARBA00023002"/>
    </source>
</evidence>